<evidence type="ECO:0000313" key="2">
    <source>
        <dbReference type="EMBL" id="RWQ98164.1"/>
    </source>
</evidence>
<evidence type="ECO:0000313" key="3">
    <source>
        <dbReference type="Proteomes" id="UP000283841"/>
    </source>
</evidence>
<accession>A0A443I270</accession>
<gene>
    <name evidence="2" type="ORF">C8Q69DRAFT_457964</name>
</gene>
<feature type="chain" id="PRO_5019567959" evidence="1">
    <location>
        <begin position="23"/>
        <end position="75"/>
    </location>
</feature>
<evidence type="ECO:0000256" key="1">
    <source>
        <dbReference type="SAM" id="SignalP"/>
    </source>
</evidence>
<dbReference type="GeneID" id="39599226"/>
<dbReference type="AlphaFoldDB" id="A0A443I270"/>
<keyword evidence="1" id="KW-0732">Signal</keyword>
<organism evidence="2 3">
    <name type="scientific">Byssochlamys spectabilis</name>
    <name type="common">Paecilomyces variotii</name>
    <dbReference type="NCBI Taxonomy" id="264951"/>
    <lineage>
        <taxon>Eukaryota</taxon>
        <taxon>Fungi</taxon>
        <taxon>Dikarya</taxon>
        <taxon>Ascomycota</taxon>
        <taxon>Pezizomycotina</taxon>
        <taxon>Eurotiomycetes</taxon>
        <taxon>Eurotiomycetidae</taxon>
        <taxon>Eurotiales</taxon>
        <taxon>Thermoascaceae</taxon>
        <taxon>Paecilomyces</taxon>
    </lineage>
</organism>
<proteinExistence type="predicted"/>
<dbReference type="VEuPathDB" id="FungiDB:C8Q69DRAFT_457964"/>
<comment type="caution">
    <text evidence="2">The sequence shown here is derived from an EMBL/GenBank/DDBJ whole genome shotgun (WGS) entry which is preliminary data.</text>
</comment>
<dbReference type="RefSeq" id="XP_028487809.1">
    <property type="nucleotide sequence ID" value="XM_028629949.1"/>
</dbReference>
<protein>
    <submittedName>
        <fullName evidence="2">Uncharacterized protein</fullName>
    </submittedName>
</protein>
<sequence length="75" mass="8688">MIQRSSLAFLGLFLAHSAFVKEKAPLHPGYEMAFLWIRTRGATNMEAWMYKRPLGSGDSNFSWAWEKLQIHSMQL</sequence>
<feature type="signal peptide" evidence="1">
    <location>
        <begin position="1"/>
        <end position="22"/>
    </location>
</feature>
<dbReference type="Proteomes" id="UP000283841">
    <property type="component" value="Unassembled WGS sequence"/>
</dbReference>
<reference evidence="2 3" key="1">
    <citation type="journal article" date="2018" name="Front. Microbiol.">
        <title>Genomic and genetic insights into a cosmopolitan fungus, Paecilomyces variotii (Eurotiales).</title>
        <authorList>
            <person name="Urquhart A.S."/>
            <person name="Mondo S.J."/>
            <person name="Makela M.R."/>
            <person name="Hane J.K."/>
            <person name="Wiebenga A."/>
            <person name="He G."/>
            <person name="Mihaltcheva S."/>
            <person name="Pangilinan J."/>
            <person name="Lipzen A."/>
            <person name="Barry K."/>
            <person name="de Vries R.P."/>
            <person name="Grigoriev I.V."/>
            <person name="Idnurm A."/>
        </authorList>
    </citation>
    <scope>NUCLEOTIDE SEQUENCE [LARGE SCALE GENOMIC DNA]</scope>
    <source>
        <strain evidence="2 3">CBS 101075</strain>
    </source>
</reference>
<keyword evidence="3" id="KW-1185">Reference proteome</keyword>
<name>A0A443I270_BYSSP</name>
<dbReference type="EMBL" id="RCNU01000002">
    <property type="protein sequence ID" value="RWQ98164.1"/>
    <property type="molecule type" value="Genomic_DNA"/>
</dbReference>